<dbReference type="Proteomes" id="UP000184383">
    <property type="component" value="Unassembled WGS sequence"/>
</dbReference>
<evidence type="ECO:0000313" key="3">
    <source>
        <dbReference type="Proteomes" id="UP000184383"/>
    </source>
</evidence>
<dbReference type="VEuPathDB" id="FungiDB:ASPWEDRAFT_717949"/>
<protein>
    <recommendedName>
        <fullName evidence="4">Secreted protein</fullName>
    </recommendedName>
</protein>
<evidence type="ECO:0000313" key="2">
    <source>
        <dbReference type="EMBL" id="OJJ30563.1"/>
    </source>
</evidence>
<name>A0A1L9R6Q1_ASPWE</name>
<evidence type="ECO:0000256" key="1">
    <source>
        <dbReference type="SAM" id="SignalP"/>
    </source>
</evidence>
<dbReference type="AlphaFoldDB" id="A0A1L9R6Q1"/>
<feature type="signal peptide" evidence="1">
    <location>
        <begin position="1"/>
        <end position="22"/>
    </location>
</feature>
<sequence length="81" mass="9543">MNLGGCILFAVLLAPLLNFWQRVPFYITYFCPVSSWKTRINLNSHMPIITSHTYLLYFDFLKRHTRICDYLHALVIHHCSG</sequence>
<feature type="chain" id="PRO_5012679626" description="Secreted protein" evidence="1">
    <location>
        <begin position="23"/>
        <end position="81"/>
    </location>
</feature>
<dbReference type="RefSeq" id="XP_040684240.1">
    <property type="nucleotide sequence ID" value="XM_040839200.1"/>
</dbReference>
<proteinExistence type="predicted"/>
<dbReference type="GeneID" id="63755048"/>
<reference evidence="3" key="1">
    <citation type="journal article" date="2017" name="Genome Biol.">
        <title>Comparative genomics reveals high biological diversity and specific adaptations in the industrially and medically important fungal genus Aspergillus.</title>
        <authorList>
            <person name="de Vries R.P."/>
            <person name="Riley R."/>
            <person name="Wiebenga A."/>
            <person name="Aguilar-Osorio G."/>
            <person name="Amillis S."/>
            <person name="Uchima C.A."/>
            <person name="Anderluh G."/>
            <person name="Asadollahi M."/>
            <person name="Askin M."/>
            <person name="Barry K."/>
            <person name="Battaglia E."/>
            <person name="Bayram O."/>
            <person name="Benocci T."/>
            <person name="Braus-Stromeyer S.A."/>
            <person name="Caldana C."/>
            <person name="Canovas D."/>
            <person name="Cerqueira G.C."/>
            <person name="Chen F."/>
            <person name="Chen W."/>
            <person name="Choi C."/>
            <person name="Clum A."/>
            <person name="Dos Santos R.A."/>
            <person name="Damasio A.R."/>
            <person name="Diallinas G."/>
            <person name="Emri T."/>
            <person name="Fekete E."/>
            <person name="Flipphi M."/>
            <person name="Freyberg S."/>
            <person name="Gallo A."/>
            <person name="Gournas C."/>
            <person name="Habgood R."/>
            <person name="Hainaut M."/>
            <person name="Harispe M.L."/>
            <person name="Henrissat B."/>
            <person name="Hilden K.S."/>
            <person name="Hope R."/>
            <person name="Hossain A."/>
            <person name="Karabika E."/>
            <person name="Karaffa L."/>
            <person name="Karanyi Z."/>
            <person name="Krasevec N."/>
            <person name="Kuo A."/>
            <person name="Kusch H."/>
            <person name="LaButti K."/>
            <person name="Lagendijk E.L."/>
            <person name="Lapidus A."/>
            <person name="Levasseur A."/>
            <person name="Lindquist E."/>
            <person name="Lipzen A."/>
            <person name="Logrieco A.F."/>
            <person name="MacCabe A."/>
            <person name="Maekelae M.R."/>
            <person name="Malavazi I."/>
            <person name="Melin P."/>
            <person name="Meyer V."/>
            <person name="Mielnichuk N."/>
            <person name="Miskei M."/>
            <person name="Molnar A.P."/>
            <person name="Mule G."/>
            <person name="Ngan C.Y."/>
            <person name="Orejas M."/>
            <person name="Orosz E."/>
            <person name="Ouedraogo J.P."/>
            <person name="Overkamp K.M."/>
            <person name="Park H.-S."/>
            <person name="Perrone G."/>
            <person name="Piumi F."/>
            <person name="Punt P.J."/>
            <person name="Ram A.F."/>
            <person name="Ramon A."/>
            <person name="Rauscher S."/>
            <person name="Record E."/>
            <person name="Riano-Pachon D.M."/>
            <person name="Robert V."/>
            <person name="Roehrig J."/>
            <person name="Ruller R."/>
            <person name="Salamov A."/>
            <person name="Salih N.S."/>
            <person name="Samson R.A."/>
            <person name="Sandor E."/>
            <person name="Sanguinetti M."/>
            <person name="Schuetze T."/>
            <person name="Sepcic K."/>
            <person name="Shelest E."/>
            <person name="Sherlock G."/>
            <person name="Sophianopoulou V."/>
            <person name="Squina F.M."/>
            <person name="Sun H."/>
            <person name="Susca A."/>
            <person name="Todd R.B."/>
            <person name="Tsang A."/>
            <person name="Unkles S.E."/>
            <person name="van de Wiele N."/>
            <person name="van Rossen-Uffink D."/>
            <person name="Oliveira J.V."/>
            <person name="Vesth T.C."/>
            <person name="Visser J."/>
            <person name="Yu J.-H."/>
            <person name="Zhou M."/>
            <person name="Andersen M.R."/>
            <person name="Archer D.B."/>
            <person name="Baker S.E."/>
            <person name="Benoit I."/>
            <person name="Brakhage A.A."/>
            <person name="Braus G.H."/>
            <person name="Fischer R."/>
            <person name="Frisvad J.C."/>
            <person name="Goldman G.H."/>
            <person name="Houbraken J."/>
            <person name="Oakley B."/>
            <person name="Pocsi I."/>
            <person name="Scazzocchio C."/>
            <person name="Seiboth B."/>
            <person name="vanKuyk P.A."/>
            <person name="Wortman J."/>
            <person name="Dyer P.S."/>
            <person name="Grigoriev I.V."/>
        </authorList>
    </citation>
    <scope>NUCLEOTIDE SEQUENCE [LARGE SCALE GENOMIC DNA]</scope>
    <source>
        <strain evidence="3">DTO 134E9</strain>
    </source>
</reference>
<organism evidence="2 3">
    <name type="scientific">Aspergillus wentii DTO 134E9</name>
    <dbReference type="NCBI Taxonomy" id="1073089"/>
    <lineage>
        <taxon>Eukaryota</taxon>
        <taxon>Fungi</taxon>
        <taxon>Dikarya</taxon>
        <taxon>Ascomycota</taxon>
        <taxon>Pezizomycotina</taxon>
        <taxon>Eurotiomycetes</taxon>
        <taxon>Eurotiomycetidae</taxon>
        <taxon>Eurotiales</taxon>
        <taxon>Aspergillaceae</taxon>
        <taxon>Aspergillus</taxon>
        <taxon>Aspergillus subgen. Cremei</taxon>
    </lineage>
</organism>
<keyword evidence="1" id="KW-0732">Signal</keyword>
<gene>
    <name evidence="2" type="ORF">ASPWEDRAFT_717949</name>
</gene>
<evidence type="ECO:0008006" key="4">
    <source>
        <dbReference type="Google" id="ProtNLM"/>
    </source>
</evidence>
<accession>A0A1L9R6Q1</accession>
<keyword evidence="3" id="KW-1185">Reference proteome</keyword>
<dbReference type="EMBL" id="KV878217">
    <property type="protein sequence ID" value="OJJ30563.1"/>
    <property type="molecule type" value="Genomic_DNA"/>
</dbReference>